<name>A0A448ZBG8_9STRA</name>
<dbReference type="SUPFAM" id="SSF82649">
    <property type="entry name" value="SufE/NifU"/>
    <property type="match status" value="1"/>
</dbReference>
<feature type="chain" id="PRO_5019090847" description="Fe-S metabolism associated domain-containing protein" evidence="2">
    <location>
        <begin position="25"/>
        <end position="319"/>
    </location>
</feature>
<feature type="domain" description="Fe-S metabolism associated" evidence="3">
    <location>
        <begin position="70"/>
        <end position="197"/>
    </location>
</feature>
<sequence length="319" mass="34335">MIRFTPALLSLALMMAMMGPLVKAFVLVLPKIGNSHQHCFQELSLSLSLASDAGSELEMGMTPELKRVTDAFASIEQEQVRYKQLLYMAQTTEQVNNMPESSKIQENKVPGCLSTVFVDGEAVYDDEIGDYVINFQGDSDGLMTKGLVALLVRCLSGNTAEAIQKVDPQFIKIARIDQSLTPGRNNGFLNMLQTMKNKATSLDEAVRTSGASPVDGDDAGEDGAAAVVDGDEANGSSTNHAAILAALGALKPSSLTVTDNSPDGEADTRFVVEIVAPAFEGLNVIKRQQLIFMILADVMPEIQDLRIASMFTPEEAENQ</sequence>
<dbReference type="InterPro" id="IPR036065">
    <property type="entry name" value="BolA-like_sf"/>
</dbReference>
<dbReference type="Gene3D" id="3.10.20.90">
    <property type="entry name" value="Phosphatidylinositol 3-kinase Catalytic Subunit, Chain A, domain 1"/>
    <property type="match status" value="1"/>
</dbReference>
<dbReference type="Pfam" id="PF01722">
    <property type="entry name" value="BolA"/>
    <property type="match status" value="1"/>
</dbReference>
<dbReference type="PANTHER" id="PTHR43597:SF5">
    <property type="entry name" value="SUFE-LIKE PROTEIN 2, CHLOROPLASTIC"/>
    <property type="match status" value="1"/>
</dbReference>
<dbReference type="Pfam" id="PF02657">
    <property type="entry name" value="SufE"/>
    <property type="match status" value="1"/>
</dbReference>
<organism evidence="4 5">
    <name type="scientific">Pseudo-nitzschia multistriata</name>
    <dbReference type="NCBI Taxonomy" id="183589"/>
    <lineage>
        <taxon>Eukaryota</taxon>
        <taxon>Sar</taxon>
        <taxon>Stramenopiles</taxon>
        <taxon>Ochrophyta</taxon>
        <taxon>Bacillariophyta</taxon>
        <taxon>Bacillariophyceae</taxon>
        <taxon>Bacillariophycidae</taxon>
        <taxon>Bacillariales</taxon>
        <taxon>Bacillariaceae</taxon>
        <taxon>Pseudo-nitzschia</taxon>
    </lineage>
</organism>
<dbReference type="Proteomes" id="UP000291116">
    <property type="component" value="Unassembled WGS sequence"/>
</dbReference>
<evidence type="ECO:0000256" key="2">
    <source>
        <dbReference type="SAM" id="SignalP"/>
    </source>
</evidence>
<dbReference type="InterPro" id="IPR003808">
    <property type="entry name" value="Fe-S_metab-assoc_dom"/>
</dbReference>
<protein>
    <recommendedName>
        <fullName evidence="3">Fe-S metabolism associated domain-containing protein</fullName>
    </recommendedName>
</protein>
<proteinExistence type="inferred from homology"/>
<evidence type="ECO:0000313" key="4">
    <source>
        <dbReference type="EMBL" id="VEU39403.1"/>
    </source>
</evidence>
<keyword evidence="5" id="KW-1185">Reference proteome</keyword>
<gene>
    <name evidence="4" type="ORF">PSNMU_V1.4_AUG-EV-PASAV3_0062510</name>
</gene>
<dbReference type="EMBL" id="CAACVS010000220">
    <property type="protein sequence ID" value="VEU39403.1"/>
    <property type="molecule type" value="Genomic_DNA"/>
</dbReference>
<evidence type="ECO:0000313" key="5">
    <source>
        <dbReference type="Proteomes" id="UP000291116"/>
    </source>
</evidence>
<dbReference type="PANTHER" id="PTHR43597">
    <property type="entry name" value="SULFUR ACCEPTOR PROTEIN CSDE"/>
    <property type="match status" value="1"/>
</dbReference>
<feature type="signal peptide" evidence="2">
    <location>
        <begin position="1"/>
        <end position="24"/>
    </location>
</feature>
<evidence type="ECO:0000256" key="1">
    <source>
        <dbReference type="ARBA" id="ARBA00010282"/>
    </source>
</evidence>
<reference evidence="4 5" key="1">
    <citation type="submission" date="2019-01" db="EMBL/GenBank/DDBJ databases">
        <authorList>
            <person name="Ferrante I. M."/>
        </authorList>
    </citation>
    <scope>NUCLEOTIDE SEQUENCE [LARGE SCALE GENOMIC DNA]</scope>
    <source>
        <strain evidence="4 5">B856</strain>
    </source>
</reference>
<dbReference type="InterPro" id="IPR002634">
    <property type="entry name" value="BolA"/>
</dbReference>
<keyword evidence="2" id="KW-0732">Signal</keyword>
<dbReference type="OrthoDB" id="411584at2759"/>
<accession>A0A448ZBG8</accession>
<dbReference type="AlphaFoldDB" id="A0A448ZBG8"/>
<dbReference type="SUPFAM" id="SSF82657">
    <property type="entry name" value="BolA-like"/>
    <property type="match status" value="1"/>
</dbReference>
<dbReference type="Gene3D" id="3.90.1010.10">
    <property type="match status" value="1"/>
</dbReference>
<comment type="similarity">
    <text evidence="1">Belongs to the SufE family.</text>
</comment>
<evidence type="ECO:0000259" key="3">
    <source>
        <dbReference type="Pfam" id="PF02657"/>
    </source>
</evidence>